<dbReference type="InterPro" id="IPR001245">
    <property type="entry name" value="Ser-Thr/Tyr_kinase_cat_dom"/>
</dbReference>
<evidence type="ECO:0000256" key="3">
    <source>
        <dbReference type="ARBA" id="ARBA00022679"/>
    </source>
</evidence>
<evidence type="ECO:0000256" key="10">
    <source>
        <dbReference type="ARBA" id="ARBA00023180"/>
    </source>
</evidence>
<evidence type="ECO:0000259" key="18">
    <source>
        <dbReference type="PROSITE" id="PS50011"/>
    </source>
</evidence>
<feature type="region of interest" description="Disordered" evidence="15">
    <location>
        <begin position="697"/>
        <end position="735"/>
    </location>
</feature>
<dbReference type="InterPro" id="IPR011009">
    <property type="entry name" value="Kinase-like_dom_sf"/>
</dbReference>
<dbReference type="InterPro" id="IPR017441">
    <property type="entry name" value="Protein_kinase_ATP_BS"/>
</dbReference>
<evidence type="ECO:0000256" key="13">
    <source>
        <dbReference type="PIRNR" id="PIRNR000641"/>
    </source>
</evidence>
<keyword evidence="7 13" id="KW-0067">ATP-binding</keyword>
<evidence type="ECO:0000256" key="9">
    <source>
        <dbReference type="ARBA" id="ARBA00023170"/>
    </source>
</evidence>
<comment type="catalytic activity">
    <reaction evidence="12 13">
        <text>L-seryl-[protein] + ATP = O-phospho-L-seryl-[protein] + ADP + H(+)</text>
        <dbReference type="Rhea" id="RHEA:17989"/>
        <dbReference type="Rhea" id="RHEA-COMP:9863"/>
        <dbReference type="Rhea" id="RHEA-COMP:11604"/>
        <dbReference type="ChEBI" id="CHEBI:15378"/>
        <dbReference type="ChEBI" id="CHEBI:29999"/>
        <dbReference type="ChEBI" id="CHEBI:30616"/>
        <dbReference type="ChEBI" id="CHEBI:83421"/>
        <dbReference type="ChEBI" id="CHEBI:456216"/>
        <dbReference type="EC" id="2.7.11.1"/>
    </reaction>
</comment>
<organism evidence="21 22">
    <name type="scientific">Zea mays</name>
    <name type="common">Maize</name>
    <dbReference type="NCBI Taxonomy" id="4577"/>
    <lineage>
        <taxon>Eukaryota</taxon>
        <taxon>Viridiplantae</taxon>
        <taxon>Streptophyta</taxon>
        <taxon>Embryophyta</taxon>
        <taxon>Tracheophyta</taxon>
        <taxon>Spermatophyta</taxon>
        <taxon>Magnoliopsida</taxon>
        <taxon>Liliopsida</taxon>
        <taxon>Poales</taxon>
        <taxon>Poaceae</taxon>
        <taxon>PACMAD clade</taxon>
        <taxon>Panicoideae</taxon>
        <taxon>Andropogonodae</taxon>
        <taxon>Andropogoneae</taxon>
        <taxon>Tripsacinae</taxon>
        <taxon>Zea</taxon>
    </lineage>
</organism>
<comment type="catalytic activity">
    <reaction evidence="11 13">
        <text>L-threonyl-[protein] + ATP = O-phospho-L-threonyl-[protein] + ADP + H(+)</text>
        <dbReference type="Rhea" id="RHEA:46608"/>
        <dbReference type="Rhea" id="RHEA-COMP:11060"/>
        <dbReference type="Rhea" id="RHEA-COMP:11605"/>
        <dbReference type="ChEBI" id="CHEBI:15378"/>
        <dbReference type="ChEBI" id="CHEBI:30013"/>
        <dbReference type="ChEBI" id="CHEBI:30616"/>
        <dbReference type="ChEBI" id="CHEBI:61977"/>
        <dbReference type="ChEBI" id="CHEBI:456216"/>
        <dbReference type="EC" id="2.7.11.1"/>
    </reaction>
</comment>
<dbReference type="PANTHER" id="PTHR32444">
    <property type="entry name" value="BULB-TYPE LECTIN DOMAIN-CONTAINING PROTEIN"/>
    <property type="match status" value="1"/>
</dbReference>
<evidence type="ECO:0000256" key="11">
    <source>
        <dbReference type="ARBA" id="ARBA00047899"/>
    </source>
</evidence>
<dbReference type="GO" id="GO:0016020">
    <property type="term" value="C:membrane"/>
    <property type="evidence" value="ECO:0007669"/>
    <property type="project" value="UniProtKB-SubCell"/>
</dbReference>
<dbReference type="Gramene" id="Zm00001eb407500_T001">
    <property type="protein sequence ID" value="Zm00001eb407500_P001"/>
    <property type="gene ID" value="Zm00001eb407500"/>
</dbReference>
<dbReference type="InParanoid" id="A0A804RCG0"/>
<feature type="domain" description="Protein kinase" evidence="18">
    <location>
        <begin position="512"/>
        <end position="735"/>
    </location>
</feature>
<dbReference type="FunFam" id="2.90.10.10:FF:000005">
    <property type="entry name" value="G-type lectin S-receptor-like serine/threonine-protein kinase"/>
    <property type="match status" value="1"/>
</dbReference>
<evidence type="ECO:0000259" key="20">
    <source>
        <dbReference type="PROSITE" id="PS50948"/>
    </source>
</evidence>
<dbReference type="EnsemblPlants" id="Zm00001eb407500_T001">
    <property type="protein sequence ID" value="Zm00001eb407500_P001"/>
    <property type="gene ID" value="Zm00001eb407500"/>
</dbReference>
<feature type="domain" description="Apple" evidence="20">
    <location>
        <begin position="353"/>
        <end position="438"/>
    </location>
</feature>
<keyword evidence="10" id="KW-0325">Glycoprotein</keyword>
<dbReference type="EC" id="2.7.11.1" evidence="13"/>
<dbReference type="SUPFAM" id="SSF56112">
    <property type="entry name" value="Protein kinase-like (PK-like)"/>
    <property type="match status" value="1"/>
</dbReference>
<dbReference type="CDD" id="cd01098">
    <property type="entry name" value="PAN_AP_plant"/>
    <property type="match status" value="1"/>
</dbReference>
<keyword evidence="16" id="KW-1133">Transmembrane helix</keyword>
<dbReference type="GO" id="GO:0051707">
    <property type="term" value="P:response to other organism"/>
    <property type="evidence" value="ECO:0007669"/>
    <property type="project" value="UniProtKB-ARBA"/>
</dbReference>
<dbReference type="InterPro" id="IPR000858">
    <property type="entry name" value="S_locus_glycoprot_dom"/>
</dbReference>
<keyword evidence="3 13" id="KW-0808">Transferase</keyword>
<dbReference type="PROSITE" id="PS50011">
    <property type="entry name" value="PROTEIN_KINASE_DOM"/>
    <property type="match status" value="1"/>
</dbReference>
<comment type="subcellular location">
    <subcellularLocation>
        <location evidence="1">Membrane</location>
        <topology evidence="1">Single-pass type I membrane protein</topology>
    </subcellularLocation>
</comment>
<reference evidence="22" key="1">
    <citation type="journal article" date="2009" name="Science">
        <title>The B73 maize genome: complexity, diversity, and dynamics.</title>
        <authorList>
            <person name="Schnable P.S."/>
            <person name="Ware D."/>
            <person name="Fulton R.S."/>
            <person name="Stein J.C."/>
            <person name="Wei F."/>
            <person name="Pasternak S."/>
            <person name="Liang C."/>
            <person name="Zhang J."/>
            <person name="Fulton L."/>
            <person name="Graves T.A."/>
            <person name="Minx P."/>
            <person name="Reily A.D."/>
            <person name="Courtney L."/>
            <person name="Kruchowski S.S."/>
            <person name="Tomlinson C."/>
            <person name="Strong C."/>
            <person name="Delehaunty K."/>
            <person name="Fronick C."/>
            <person name="Courtney B."/>
            <person name="Rock S.M."/>
            <person name="Belter E."/>
            <person name="Du F."/>
            <person name="Kim K."/>
            <person name="Abbott R.M."/>
            <person name="Cotton M."/>
            <person name="Levy A."/>
            <person name="Marchetto P."/>
            <person name="Ochoa K."/>
            <person name="Jackson S.M."/>
            <person name="Gillam B."/>
            <person name="Chen W."/>
            <person name="Yan L."/>
            <person name="Higginbotham J."/>
            <person name="Cardenas M."/>
            <person name="Waligorski J."/>
            <person name="Applebaum E."/>
            <person name="Phelps L."/>
            <person name="Falcone J."/>
            <person name="Kanchi K."/>
            <person name="Thane T."/>
            <person name="Scimone A."/>
            <person name="Thane N."/>
            <person name="Henke J."/>
            <person name="Wang T."/>
            <person name="Ruppert J."/>
            <person name="Shah N."/>
            <person name="Rotter K."/>
            <person name="Hodges J."/>
            <person name="Ingenthron E."/>
            <person name="Cordes M."/>
            <person name="Kohlberg S."/>
            <person name="Sgro J."/>
            <person name="Delgado B."/>
            <person name="Mead K."/>
            <person name="Chinwalla A."/>
            <person name="Leonard S."/>
            <person name="Crouse K."/>
            <person name="Collura K."/>
            <person name="Kudrna D."/>
            <person name="Currie J."/>
            <person name="He R."/>
            <person name="Angelova A."/>
            <person name="Rajasekar S."/>
            <person name="Mueller T."/>
            <person name="Lomeli R."/>
            <person name="Scara G."/>
            <person name="Ko A."/>
            <person name="Delaney K."/>
            <person name="Wissotski M."/>
            <person name="Lopez G."/>
            <person name="Campos D."/>
            <person name="Braidotti M."/>
            <person name="Ashley E."/>
            <person name="Golser W."/>
            <person name="Kim H."/>
            <person name="Lee S."/>
            <person name="Lin J."/>
            <person name="Dujmic Z."/>
            <person name="Kim W."/>
            <person name="Talag J."/>
            <person name="Zuccolo A."/>
            <person name="Fan C."/>
            <person name="Sebastian A."/>
            <person name="Kramer M."/>
            <person name="Spiegel L."/>
            <person name="Nascimento L."/>
            <person name="Zutavern T."/>
            <person name="Miller B."/>
            <person name="Ambroise C."/>
            <person name="Muller S."/>
            <person name="Spooner W."/>
            <person name="Narechania A."/>
            <person name="Ren L."/>
            <person name="Wei S."/>
            <person name="Kumari S."/>
            <person name="Faga B."/>
            <person name="Levy M.J."/>
            <person name="McMahan L."/>
            <person name="Van Buren P."/>
            <person name="Vaughn M.W."/>
            <person name="Ying K."/>
            <person name="Yeh C.-T."/>
            <person name="Emrich S.J."/>
            <person name="Jia Y."/>
            <person name="Kalyanaraman A."/>
            <person name="Hsia A.-P."/>
            <person name="Barbazuk W.B."/>
            <person name="Baucom R.S."/>
            <person name="Brutnell T.P."/>
            <person name="Carpita N.C."/>
            <person name="Chaparro C."/>
            <person name="Chia J.-M."/>
            <person name="Deragon J.-M."/>
            <person name="Estill J.C."/>
            <person name="Fu Y."/>
            <person name="Jeddeloh J.A."/>
            <person name="Han Y."/>
            <person name="Lee H."/>
            <person name="Li P."/>
            <person name="Lisch D.R."/>
            <person name="Liu S."/>
            <person name="Liu Z."/>
            <person name="Nagel D.H."/>
            <person name="McCann M.C."/>
            <person name="SanMiguel P."/>
            <person name="Myers A.M."/>
            <person name="Nettleton D."/>
            <person name="Nguyen J."/>
            <person name="Penning B.W."/>
            <person name="Ponnala L."/>
            <person name="Schneider K.L."/>
            <person name="Schwartz D.C."/>
            <person name="Sharma A."/>
            <person name="Soderlund C."/>
            <person name="Springer N.M."/>
            <person name="Sun Q."/>
            <person name="Wang H."/>
            <person name="Waterman M."/>
            <person name="Westerman R."/>
            <person name="Wolfgruber T.K."/>
            <person name="Yang L."/>
            <person name="Yu Y."/>
            <person name="Zhang L."/>
            <person name="Zhou S."/>
            <person name="Zhu Q."/>
            <person name="Bennetzen J.L."/>
            <person name="Dawe R.K."/>
            <person name="Jiang J."/>
            <person name="Jiang N."/>
            <person name="Presting G.G."/>
            <person name="Wessler S.R."/>
            <person name="Aluru S."/>
            <person name="Martienssen R.A."/>
            <person name="Clifton S.W."/>
            <person name="McCombie W.R."/>
            <person name="Wing R.A."/>
            <person name="Wilson R.K."/>
        </authorList>
    </citation>
    <scope>NUCLEOTIDE SEQUENCE [LARGE SCALE GENOMIC DNA]</scope>
    <source>
        <strain evidence="22">cv. B73</strain>
    </source>
</reference>
<dbReference type="Gene3D" id="1.10.510.10">
    <property type="entry name" value="Transferase(Phosphotransferase) domain 1"/>
    <property type="match status" value="1"/>
</dbReference>
<dbReference type="Proteomes" id="UP000007305">
    <property type="component" value="Chromosome 10"/>
</dbReference>
<dbReference type="PROSITE" id="PS50948">
    <property type="entry name" value="PAN"/>
    <property type="match status" value="1"/>
</dbReference>
<evidence type="ECO:0000256" key="1">
    <source>
        <dbReference type="ARBA" id="ARBA00004479"/>
    </source>
</evidence>
<evidence type="ECO:0000259" key="19">
    <source>
        <dbReference type="PROSITE" id="PS50927"/>
    </source>
</evidence>
<dbReference type="Pfam" id="PF07714">
    <property type="entry name" value="PK_Tyr_Ser-Thr"/>
    <property type="match status" value="1"/>
</dbReference>
<dbReference type="SMART" id="SM00473">
    <property type="entry name" value="PAN_AP"/>
    <property type="match status" value="1"/>
</dbReference>
<dbReference type="PROSITE" id="PS00107">
    <property type="entry name" value="PROTEIN_KINASE_ATP"/>
    <property type="match status" value="1"/>
</dbReference>
<evidence type="ECO:0000313" key="21">
    <source>
        <dbReference type="EnsemblPlants" id="Zm00001eb407500_P001"/>
    </source>
</evidence>
<dbReference type="CDD" id="cd00028">
    <property type="entry name" value="B_lectin"/>
    <property type="match status" value="1"/>
</dbReference>
<comment type="similarity">
    <text evidence="13">Belongs to the protein kinase superfamily. Ser/Thr protein kinase family.</text>
</comment>
<dbReference type="SUPFAM" id="SSF51110">
    <property type="entry name" value="alpha-D-mannose-specific plant lectins"/>
    <property type="match status" value="1"/>
</dbReference>
<keyword evidence="9" id="KW-0675">Receptor</keyword>
<evidence type="ECO:0000256" key="12">
    <source>
        <dbReference type="ARBA" id="ARBA00048679"/>
    </source>
</evidence>
<evidence type="ECO:0000256" key="8">
    <source>
        <dbReference type="ARBA" id="ARBA00023157"/>
    </source>
</evidence>
<evidence type="ECO:0000256" key="2">
    <source>
        <dbReference type="ARBA" id="ARBA00022527"/>
    </source>
</evidence>
<evidence type="ECO:0000313" key="22">
    <source>
        <dbReference type="Proteomes" id="UP000007305"/>
    </source>
</evidence>
<keyword evidence="5 13" id="KW-0547">Nucleotide-binding</keyword>
<keyword evidence="16" id="KW-0812">Transmembrane</keyword>
<protein>
    <recommendedName>
        <fullName evidence="13">Receptor-like serine/threonine-protein kinase</fullName>
        <ecNumber evidence="13">2.7.11.1</ecNumber>
    </recommendedName>
</protein>
<dbReference type="GO" id="GO:0005524">
    <property type="term" value="F:ATP binding"/>
    <property type="evidence" value="ECO:0007669"/>
    <property type="project" value="UniProtKB-UniRule"/>
</dbReference>
<keyword evidence="8" id="KW-1015">Disulfide bond</keyword>
<dbReference type="Pfam" id="PF00954">
    <property type="entry name" value="S_locus_glycop"/>
    <property type="match status" value="1"/>
</dbReference>
<evidence type="ECO:0000256" key="17">
    <source>
        <dbReference type="SAM" id="SignalP"/>
    </source>
</evidence>
<evidence type="ECO:0000256" key="15">
    <source>
        <dbReference type="SAM" id="MobiDB-lite"/>
    </source>
</evidence>
<dbReference type="SMART" id="SM00108">
    <property type="entry name" value="B_lectin"/>
    <property type="match status" value="1"/>
</dbReference>
<dbReference type="Gene3D" id="2.90.10.10">
    <property type="entry name" value="Bulb-type lectin domain"/>
    <property type="match status" value="1"/>
</dbReference>
<evidence type="ECO:0000256" key="7">
    <source>
        <dbReference type="ARBA" id="ARBA00022840"/>
    </source>
</evidence>
<dbReference type="Pfam" id="PF01453">
    <property type="entry name" value="B_lectin"/>
    <property type="match status" value="1"/>
</dbReference>
<dbReference type="GO" id="GO:0048544">
    <property type="term" value="P:recognition of pollen"/>
    <property type="evidence" value="ECO:0007669"/>
    <property type="project" value="InterPro"/>
</dbReference>
<evidence type="ECO:0000256" key="6">
    <source>
        <dbReference type="ARBA" id="ARBA00022777"/>
    </source>
</evidence>
<dbReference type="InterPro" id="IPR036426">
    <property type="entry name" value="Bulb-type_lectin_dom_sf"/>
</dbReference>
<evidence type="ECO:0000256" key="4">
    <source>
        <dbReference type="ARBA" id="ARBA00022729"/>
    </source>
</evidence>
<feature type="compositionally biased region" description="Basic and acidic residues" evidence="15">
    <location>
        <begin position="718"/>
        <end position="735"/>
    </location>
</feature>
<keyword evidence="6 13" id="KW-0418">Kinase</keyword>
<feature type="chain" id="PRO_5033006563" description="Receptor-like serine/threonine-protein kinase" evidence="17">
    <location>
        <begin position="29"/>
        <end position="735"/>
    </location>
</feature>
<dbReference type="InterPro" id="IPR003609">
    <property type="entry name" value="Pan_app"/>
</dbReference>
<proteinExistence type="inferred from homology"/>
<keyword evidence="22" id="KW-1185">Reference proteome</keyword>
<feature type="transmembrane region" description="Helical" evidence="16">
    <location>
        <begin position="450"/>
        <end position="476"/>
    </location>
</feature>
<dbReference type="PROSITE" id="PS50927">
    <property type="entry name" value="BULB_LECTIN"/>
    <property type="match status" value="1"/>
</dbReference>
<keyword evidence="2 13" id="KW-0723">Serine/threonine-protein kinase</keyword>
<reference evidence="21" key="3">
    <citation type="submission" date="2021-05" db="UniProtKB">
        <authorList>
            <consortium name="EnsemblPlants"/>
        </authorList>
    </citation>
    <scope>IDENTIFICATION</scope>
    <source>
        <strain evidence="21">cv. B73</strain>
    </source>
</reference>
<dbReference type="AlphaFoldDB" id="A0A804RCG0"/>
<keyword evidence="4 17" id="KW-0732">Signal</keyword>
<evidence type="ECO:0000256" key="16">
    <source>
        <dbReference type="SAM" id="Phobius"/>
    </source>
</evidence>
<dbReference type="PANTHER" id="PTHR32444:SF236">
    <property type="entry name" value="D-MANNOSE BINDING LECTIN FAMILY PROTEIN, EXPRESSED"/>
    <property type="match status" value="1"/>
</dbReference>
<evidence type="ECO:0000256" key="14">
    <source>
        <dbReference type="PROSITE-ProRule" id="PRU10141"/>
    </source>
</evidence>
<dbReference type="InterPro" id="IPR001480">
    <property type="entry name" value="Bulb-type_lectin_dom"/>
</dbReference>
<name>A0A804RCG0_MAIZE</name>
<feature type="signal peptide" evidence="17">
    <location>
        <begin position="1"/>
        <end position="28"/>
    </location>
</feature>
<sequence length="735" mass="80437">MSIRRRHLIGVHVVTLSLLITLAPGTPASDMIYTGGKLIDGNTLVSAGGSFTLGFFSPPGEPTKRYLGTWFSFSAPTPDATAIYWVANRDRPLAGTSSALVLTTSGTLLLLDGTTNDTVWSSGSTASTPPAGARILDSGNLVVVQGRNNSTALWQSFDHPCNSLLPGMKIGQNLWNGDEWYLSSWRSPTDPGPGSYRYITELGGGTPENVMRDSGSAKRYRTGPWNGERFDGVPEMASYSSYFTYQVTVSPSEATYSYNAKPGAPYSQLRLGDAGVVQRLVWDAGSRQWNSFLKEPRDDCDDYAHCGAFGLCDRNAASTSLCTCFKGFVPAVPKEWSLREYSDGCRRNVSLDCGGSNRSRSSTDGFQVVPLVKLPDTQNATVDMAISLDECGLRCLANCSCVAYAAADATGGGCIIWTDSFTDLRFVEKGQDFYLRLPKSLLGGKKKKKVAIWIIVVVVLVVAVLVVIGIISGIVFRKKCKRPRVTTPPVGPVQVPGHSIHYQILKDGTKNFSEENKIGQGCFGKVYKCELPPSESTRIGVPGGVNKVAVKVLNQSDKYFEREVQICCALSDVNLARLLAYCNTNTDDTEGRDCKGPILVYEYMEKGSLDDYIFGTYDNLLLYLRTPISIVKINIVITHASVQKLLDPLVPLSDEEKDPKFLSRLRRCVHIALLCVQESPGKRPDISRVLEMLRTDCELPEPEDPTLPAVVEEGETSGTRRTDDDNDIREQNHQL</sequence>
<dbReference type="InterPro" id="IPR024171">
    <property type="entry name" value="SRK-like_kinase"/>
</dbReference>
<feature type="binding site" evidence="14">
    <location>
        <position position="551"/>
    </location>
    <ligand>
        <name>ATP</name>
        <dbReference type="ChEBI" id="CHEBI:30616"/>
    </ligand>
</feature>
<dbReference type="Pfam" id="PF08276">
    <property type="entry name" value="PAN_2"/>
    <property type="match status" value="1"/>
</dbReference>
<dbReference type="GO" id="GO:0004674">
    <property type="term" value="F:protein serine/threonine kinase activity"/>
    <property type="evidence" value="ECO:0007669"/>
    <property type="project" value="UniProtKB-KW"/>
</dbReference>
<dbReference type="InterPro" id="IPR000719">
    <property type="entry name" value="Prot_kinase_dom"/>
</dbReference>
<reference evidence="21" key="2">
    <citation type="submission" date="2019-07" db="EMBL/GenBank/DDBJ databases">
        <authorList>
            <person name="Seetharam A."/>
            <person name="Woodhouse M."/>
            <person name="Cannon E."/>
        </authorList>
    </citation>
    <scope>NUCLEOTIDE SEQUENCE [LARGE SCALE GENOMIC DNA]</scope>
    <source>
        <strain evidence="21">cv. B73</strain>
    </source>
</reference>
<evidence type="ECO:0000256" key="5">
    <source>
        <dbReference type="ARBA" id="ARBA00022741"/>
    </source>
</evidence>
<feature type="domain" description="Bulb-type lectin" evidence="19">
    <location>
        <begin position="29"/>
        <end position="156"/>
    </location>
</feature>
<dbReference type="PIRSF" id="PIRSF000641">
    <property type="entry name" value="SRK"/>
    <property type="match status" value="1"/>
</dbReference>
<keyword evidence="16" id="KW-0472">Membrane</keyword>
<accession>A0A804RCG0</accession>